<evidence type="ECO:0000313" key="3">
    <source>
        <dbReference type="Proteomes" id="UP001521150"/>
    </source>
</evidence>
<protein>
    <submittedName>
        <fullName evidence="2">ABC transporter substrate-binding protein</fullName>
    </submittedName>
</protein>
<gene>
    <name evidence="2" type="ORF">LWC34_25965</name>
</gene>
<sequence>MSSASAQVTVVIGYQSKTINTVTAGTLLRSQGYLEKRLGARYRVVWQDYSTGAPITAQMVAGKIDIGSMGDYPMLINGSRNQQFGDGRTKLISATGYNLRGALNMVVVSPGSGVRTLADLAGKKISASVGSAGHGTTVHALDRAGIRDYRIQNQVPAVGASALQSGSVDALGQFS</sequence>
<proteinExistence type="predicted"/>
<evidence type="ECO:0000259" key="1">
    <source>
        <dbReference type="Pfam" id="PF09084"/>
    </source>
</evidence>
<reference evidence="2 3" key="1">
    <citation type="submission" date="2021-12" db="EMBL/GenBank/DDBJ databases">
        <title>Genome sequence of Kibdelosporangium philippinense ATCC 49844.</title>
        <authorList>
            <person name="Fedorov E.A."/>
            <person name="Omeragic M."/>
            <person name="Shalygina K.F."/>
            <person name="Maclea K.S."/>
        </authorList>
    </citation>
    <scope>NUCLEOTIDE SEQUENCE [LARGE SCALE GENOMIC DNA]</scope>
    <source>
        <strain evidence="2 3">ATCC 49844</strain>
    </source>
</reference>
<dbReference type="SUPFAM" id="SSF53850">
    <property type="entry name" value="Periplasmic binding protein-like II"/>
    <property type="match status" value="1"/>
</dbReference>
<dbReference type="EMBL" id="JAJVCN010000002">
    <property type="protein sequence ID" value="MCE7006259.1"/>
    <property type="molecule type" value="Genomic_DNA"/>
</dbReference>
<dbReference type="PANTHER" id="PTHR30024:SF45">
    <property type="entry name" value="ABC TRANSPORTER SUBSTRATE-BINDING PROTEIN"/>
    <property type="match status" value="1"/>
</dbReference>
<feature type="domain" description="SsuA/THI5-like" evidence="1">
    <location>
        <begin position="102"/>
        <end position="171"/>
    </location>
</feature>
<name>A0ABS8ZEK8_9PSEU</name>
<dbReference type="PANTHER" id="PTHR30024">
    <property type="entry name" value="ALIPHATIC SULFONATES-BINDING PROTEIN-RELATED"/>
    <property type="match status" value="1"/>
</dbReference>
<dbReference type="Gene3D" id="3.40.190.10">
    <property type="entry name" value="Periplasmic binding protein-like II"/>
    <property type="match status" value="2"/>
</dbReference>
<accession>A0ABS8ZEK8</accession>
<evidence type="ECO:0000313" key="2">
    <source>
        <dbReference type="EMBL" id="MCE7006259.1"/>
    </source>
</evidence>
<dbReference type="InterPro" id="IPR015168">
    <property type="entry name" value="SsuA/THI5"/>
</dbReference>
<dbReference type="Pfam" id="PF09084">
    <property type="entry name" value="NMT1"/>
    <property type="match status" value="1"/>
</dbReference>
<keyword evidence="3" id="KW-1185">Reference proteome</keyword>
<comment type="caution">
    <text evidence="2">The sequence shown here is derived from an EMBL/GenBank/DDBJ whole genome shotgun (WGS) entry which is preliminary data.</text>
</comment>
<organism evidence="2 3">
    <name type="scientific">Kibdelosporangium philippinense</name>
    <dbReference type="NCBI Taxonomy" id="211113"/>
    <lineage>
        <taxon>Bacteria</taxon>
        <taxon>Bacillati</taxon>
        <taxon>Actinomycetota</taxon>
        <taxon>Actinomycetes</taxon>
        <taxon>Pseudonocardiales</taxon>
        <taxon>Pseudonocardiaceae</taxon>
        <taxon>Kibdelosporangium</taxon>
    </lineage>
</organism>
<dbReference type="Proteomes" id="UP001521150">
    <property type="component" value="Unassembled WGS sequence"/>
</dbReference>
<dbReference type="RefSeq" id="WP_233727758.1">
    <property type="nucleotide sequence ID" value="NZ_JAJVCN010000002.1"/>
</dbReference>